<evidence type="ECO:0000313" key="2">
    <source>
        <dbReference type="EMBL" id="GER58203.1"/>
    </source>
</evidence>
<feature type="transmembrane region" description="Helical" evidence="1">
    <location>
        <begin position="12"/>
        <end position="28"/>
    </location>
</feature>
<evidence type="ECO:0000256" key="1">
    <source>
        <dbReference type="SAM" id="Phobius"/>
    </source>
</evidence>
<keyword evidence="1" id="KW-1133">Transmembrane helix</keyword>
<sequence length="68" mass="8354">MGSKIYKLFEYAYIIMAIAAGYLVFTLWDENRGRAYMFIFFAIVAVFMFFFKRKFRKMTEERYTKKDE</sequence>
<gene>
    <name evidence="2" type="ORF">ULMA_03110</name>
</gene>
<dbReference type="Proteomes" id="UP000326509">
    <property type="component" value="Unassembled WGS sequence"/>
</dbReference>
<protein>
    <submittedName>
        <fullName evidence="2">Uncharacterized protein</fullName>
    </submittedName>
</protein>
<reference evidence="2 3" key="1">
    <citation type="submission" date="2019-08" db="EMBL/GenBank/DDBJ databases">
        <title>Draft genome sequence of Ulvibacter marinus type strain NBRC 109484.</title>
        <authorList>
            <person name="Kawano K."/>
            <person name="Ushijima N."/>
            <person name="Kihara M."/>
            <person name="Itoh H."/>
        </authorList>
    </citation>
    <scope>NUCLEOTIDE SEQUENCE [LARGE SCALE GENOMIC DNA]</scope>
    <source>
        <strain evidence="2 3">NBRC 109484</strain>
    </source>
</reference>
<dbReference type="RefSeq" id="WP_151672294.1">
    <property type="nucleotide sequence ID" value="NZ_BKCG01000001.1"/>
</dbReference>
<keyword evidence="3" id="KW-1185">Reference proteome</keyword>
<dbReference type="EMBL" id="BKCG01000001">
    <property type="protein sequence ID" value="GER58203.1"/>
    <property type="molecule type" value="Genomic_DNA"/>
</dbReference>
<organism evidence="2 3">
    <name type="scientific">Patiriisocius marinus</name>
    <dbReference type="NCBI Taxonomy" id="1397112"/>
    <lineage>
        <taxon>Bacteria</taxon>
        <taxon>Pseudomonadati</taxon>
        <taxon>Bacteroidota</taxon>
        <taxon>Flavobacteriia</taxon>
        <taxon>Flavobacteriales</taxon>
        <taxon>Flavobacteriaceae</taxon>
        <taxon>Patiriisocius</taxon>
    </lineage>
</organism>
<evidence type="ECO:0000313" key="3">
    <source>
        <dbReference type="Proteomes" id="UP000326509"/>
    </source>
</evidence>
<proteinExistence type="predicted"/>
<comment type="caution">
    <text evidence="2">The sequence shown here is derived from an EMBL/GenBank/DDBJ whole genome shotgun (WGS) entry which is preliminary data.</text>
</comment>
<keyword evidence="1" id="KW-0812">Transmembrane</keyword>
<dbReference type="AlphaFoldDB" id="A0A5J4IXJ9"/>
<name>A0A5J4IXJ9_9FLAO</name>
<feature type="transmembrane region" description="Helical" evidence="1">
    <location>
        <begin position="34"/>
        <end position="51"/>
    </location>
</feature>
<keyword evidence="1" id="KW-0472">Membrane</keyword>
<accession>A0A5J4IXJ9</accession>